<evidence type="ECO:0000256" key="1">
    <source>
        <dbReference type="PROSITE-ProRule" id="PRU00103"/>
    </source>
</evidence>
<dbReference type="SUPFAM" id="SSF48371">
    <property type="entry name" value="ARM repeat"/>
    <property type="match status" value="1"/>
</dbReference>
<proteinExistence type="predicted"/>
<feature type="compositionally biased region" description="Low complexity" evidence="2">
    <location>
        <begin position="596"/>
        <end position="615"/>
    </location>
</feature>
<feature type="compositionally biased region" description="Gly residues" evidence="2">
    <location>
        <begin position="634"/>
        <end position="647"/>
    </location>
</feature>
<feature type="compositionally biased region" description="Basic and acidic residues" evidence="2">
    <location>
        <begin position="704"/>
        <end position="714"/>
    </location>
</feature>
<feature type="domain" description="Protein kinase" evidence="3">
    <location>
        <begin position="2"/>
        <end position="273"/>
    </location>
</feature>
<sequence length="782" mass="83099">MFAKLTALVSSGYTFPYVLKQQYGVAWGSWTHHQGAGREDGTPVSVFRISAGSKTDPNLEAARNGVKRLRMVRHPNVLAFKDTAEVEEKGVTVIYLVTEPVTPLVEVLSTMDLQASARDEYVAMGLYHIAKAVGFLNNDCKVIHGNISLRAVVVTETLDWRLHGFDLMSDHQSPSHDLPLIAAAWMVGAQYKPGELAKMEWDQVAQSPPWAVDAWGLGCLMQEAFSGQQLARTEDLRNTDRIPKPLLQDYQRLLSSQPSRRLNPAKLAESSVLKNKLVDMIAFLENLAVKDSMEKDQFFKRLPPQIPSLPVAVAQRKLLPMLASALEFGGAPSTALAALLQIGQTLEAEEFTKRVVPSISKLFASSDRTIRRSLLENIDTFGPTLTQSVVEEQIYPAVATGFSDGNAYLRELTLKSMLVLAPKLTQRTLNQSLLKFLAKLQVDEEPPIRANTTILLGNLAQHLSEAACKRVLLNAFTRALKDNFPPARVAGLKAMMATASLHSPEEAAQRVLPAVCPLAIDPISEVRHTALAAMDAFTKVLKDHNVVLTQTAESVGQASKDLQQGSAAGGWSVGIGSNLGWAMSSFGLARGGKGEVPTSGVSSSGPSPGTAATSSIAAPQARPADPSRSTAGGAAVGGSSGAGGETSGDGWDDDEALEGLEDAEEAEARQRLSRLATRPAAASRPEPVTTSTSGGWGSGSQAGEDDRWEDKDQGSPRSATSFQSASSSGSGLNSGRAPAGGGGRGRGRGGGIMRKPATSKPGAMKLGAQKLSLGKVDPIFDI</sequence>
<feature type="compositionally biased region" description="Low complexity" evidence="2">
    <location>
        <begin position="715"/>
        <end position="737"/>
    </location>
</feature>
<dbReference type="SUPFAM" id="SSF56112">
    <property type="entry name" value="Protein kinase-like (PK-like)"/>
    <property type="match status" value="1"/>
</dbReference>
<dbReference type="PANTHER" id="PTHR12984">
    <property type="entry name" value="SCY1-RELATED S/T PROTEIN KINASE-LIKE"/>
    <property type="match status" value="1"/>
</dbReference>
<dbReference type="AlphaFoldDB" id="A0AAW1PA90"/>
<protein>
    <recommendedName>
        <fullName evidence="3">Protein kinase domain-containing protein</fullName>
    </recommendedName>
</protein>
<dbReference type="PROSITE" id="PS50077">
    <property type="entry name" value="HEAT_REPEAT"/>
    <property type="match status" value="2"/>
</dbReference>
<feature type="repeat" description="HEAT" evidence="1">
    <location>
        <begin position="355"/>
        <end position="393"/>
    </location>
</feature>
<dbReference type="Pfam" id="PF07714">
    <property type="entry name" value="PK_Tyr_Ser-Thr"/>
    <property type="match status" value="1"/>
</dbReference>
<dbReference type="Proteomes" id="UP001489004">
    <property type="component" value="Unassembled WGS sequence"/>
</dbReference>
<dbReference type="InterPro" id="IPR051177">
    <property type="entry name" value="CIK-Related_Protein"/>
</dbReference>
<dbReference type="PROSITE" id="PS50011">
    <property type="entry name" value="PROTEIN_KINASE_DOM"/>
    <property type="match status" value="1"/>
</dbReference>
<feature type="repeat" description="HEAT" evidence="1">
    <location>
        <begin position="511"/>
        <end position="546"/>
    </location>
</feature>
<evidence type="ECO:0000259" key="3">
    <source>
        <dbReference type="PROSITE" id="PS50011"/>
    </source>
</evidence>
<dbReference type="GO" id="GO:0005524">
    <property type="term" value="F:ATP binding"/>
    <property type="evidence" value="ECO:0007669"/>
    <property type="project" value="InterPro"/>
</dbReference>
<feature type="compositionally biased region" description="Acidic residues" evidence="2">
    <location>
        <begin position="650"/>
        <end position="665"/>
    </location>
</feature>
<dbReference type="GO" id="GO:0004672">
    <property type="term" value="F:protein kinase activity"/>
    <property type="evidence" value="ECO:0007669"/>
    <property type="project" value="InterPro"/>
</dbReference>
<evidence type="ECO:0000313" key="5">
    <source>
        <dbReference type="Proteomes" id="UP001489004"/>
    </source>
</evidence>
<reference evidence="4 5" key="1">
    <citation type="journal article" date="2024" name="Nat. Commun.">
        <title>Phylogenomics reveals the evolutionary origins of lichenization in chlorophyte algae.</title>
        <authorList>
            <person name="Puginier C."/>
            <person name="Libourel C."/>
            <person name="Otte J."/>
            <person name="Skaloud P."/>
            <person name="Haon M."/>
            <person name="Grisel S."/>
            <person name="Petersen M."/>
            <person name="Berrin J.G."/>
            <person name="Delaux P.M."/>
            <person name="Dal Grande F."/>
            <person name="Keller J."/>
        </authorList>
    </citation>
    <scope>NUCLEOTIDE SEQUENCE [LARGE SCALE GENOMIC DNA]</scope>
    <source>
        <strain evidence="4 5">SAG 2043</strain>
    </source>
</reference>
<evidence type="ECO:0000313" key="4">
    <source>
        <dbReference type="EMBL" id="KAK9810296.1"/>
    </source>
</evidence>
<dbReference type="InterPro" id="IPR000719">
    <property type="entry name" value="Prot_kinase_dom"/>
</dbReference>
<dbReference type="EMBL" id="JALJOR010000010">
    <property type="protein sequence ID" value="KAK9810296.1"/>
    <property type="molecule type" value="Genomic_DNA"/>
</dbReference>
<dbReference type="InterPro" id="IPR011989">
    <property type="entry name" value="ARM-like"/>
</dbReference>
<feature type="region of interest" description="Disordered" evidence="2">
    <location>
        <begin position="590"/>
        <end position="766"/>
    </location>
</feature>
<dbReference type="InterPro" id="IPR011009">
    <property type="entry name" value="Kinase-like_dom_sf"/>
</dbReference>
<keyword evidence="5" id="KW-1185">Reference proteome</keyword>
<dbReference type="InterPro" id="IPR001245">
    <property type="entry name" value="Ser-Thr/Tyr_kinase_cat_dom"/>
</dbReference>
<evidence type="ECO:0000256" key="2">
    <source>
        <dbReference type="SAM" id="MobiDB-lite"/>
    </source>
</evidence>
<dbReference type="InterPro" id="IPR016024">
    <property type="entry name" value="ARM-type_fold"/>
</dbReference>
<dbReference type="PANTHER" id="PTHR12984:SF3">
    <property type="entry name" value="N-TERMINAL KINASE-LIKE PROTEIN"/>
    <property type="match status" value="1"/>
</dbReference>
<dbReference type="Gene3D" id="3.30.200.20">
    <property type="entry name" value="Phosphorylase Kinase, domain 1"/>
    <property type="match status" value="1"/>
</dbReference>
<comment type="caution">
    <text evidence="4">The sequence shown here is derived from an EMBL/GenBank/DDBJ whole genome shotgun (WGS) entry which is preliminary data.</text>
</comment>
<dbReference type="Gene3D" id="1.25.10.10">
    <property type="entry name" value="Leucine-rich Repeat Variant"/>
    <property type="match status" value="1"/>
</dbReference>
<dbReference type="Gene3D" id="1.10.510.10">
    <property type="entry name" value="Transferase(Phosphotransferase) domain 1"/>
    <property type="match status" value="1"/>
</dbReference>
<dbReference type="InterPro" id="IPR021133">
    <property type="entry name" value="HEAT_type_2"/>
</dbReference>
<name>A0AAW1PA90_9CHLO</name>
<gene>
    <name evidence="4" type="ORF">WJX72_008245</name>
</gene>
<accession>A0AAW1PA90</accession>
<dbReference type="SMART" id="SM00220">
    <property type="entry name" value="S_TKc"/>
    <property type="match status" value="1"/>
</dbReference>
<organism evidence="4 5">
    <name type="scientific">[Myrmecia] bisecta</name>
    <dbReference type="NCBI Taxonomy" id="41462"/>
    <lineage>
        <taxon>Eukaryota</taxon>
        <taxon>Viridiplantae</taxon>
        <taxon>Chlorophyta</taxon>
        <taxon>core chlorophytes</taxon>
        <taxon>Trebouxiophyceae</taxon>
        <taxon>Trebouxiales</taxon>
        <taxon>Trebouxiaceae</taxon>
        <taxon>Myrmecia</taxon>
    </lineage>
</organism>
<feature type="compositionally biased region" description="Gly residues" evidence="2">
    <location>
        <begin position="738"/>
        <end position="752"/>
    </location>
</feature>